<keyword evidence="16" id="KW-0968">Cytoplasmic vesicle</keyword>
<dbReference type="InterPro" id="IPR018939">
    <property type="entry name" value="Autophagy-rel_prot_27"/>
</dbReference>
<dbReference type="Proteomes" id="UP000242381">
    <property type="component" value="Unassembled WGS sequence"/>
</dbReference>
<keyword evidence="9" id="KW-0732">Signal</keyword>
<gene>
    <name evidence="20" type="ORF">BCV71DRAFT_243336</name>
</gene>
<feature type="compositionally biased region" description="Basic and acidic residues" evidence="17">
    <location>
        <begin position="398"/>
        <end position="418"/>
    </location>
</feature>
<feature type="transmembrane region" description="Helical" evidence="18">
    <location>
        <begin position="201"/>
        <end position="222"/>
    </location>
</feature>
<evidence type="ECO:0000256" key="7">
    <source>
        <dbReference type="ARBA" id="ARBA00013776"/>
    </source>
</evidence>
<dbReference type="GO" id="GO:0031966">
    <property type="term" value="C:mitochondrial membrane"/>
    <property type="evidence" value="ECO:0007669"/>
    <property type="project" value="UniProtKB-SubCell"/>
</dbReference>
<keyword evidence="11" id="KW-0072">Autophagy</keyword>
<organism evidence="20 21">
    <name type="scientific">Rhizopus microsporus</name>
    <dbReference type="NCBI Taxonomy" id="58291"/>
    <lineage>
        <taxon>Eukaryota</taxon>
        <taxon>Fungi</taxon>
        <taxon>Fungi incertae sedis</taxon>
        <taxon>Mucoromycota</taxon>
        <taxon>Mucoromycotina</taxon>
        <taxon>Mucoromycetes</taxon>
        <taxon>Mucorales</taxon>
        <taxon>Mucorineae</taxon>
        <taxon>Rhizopodaceae</taxon>
        <taxon>Rhizopus</taxon>
    </lineage>
</organism>
<comment type="similarity">
    <text evidence="6">Belongs to the CDC50/LEM3 family.</text>
</comment>
<keyword evidence="10 18" id="KW-1133">Transmembrane helix</keyword>
<reference evidence="20 21" key="1">
    <citation type="journal article" date="2016" name="Proc. Natl. Acad. Sci. U.S.A.">
        <title>Lipid metabolic changes in an early divergent fungus govern the establishment of a mutualistic symbiosis with endobacteria.</title>
        <authorList>
            <person name="Lastovetsky O.A."/>
            <person name="Gaspar M.L."/>
            <person name="Mondo S.J."/>
            <person name="LaButti K.M."/>
            <person name="Sandor L."/>
            <person name="Grigoriev I.V."/>
            <person name="Henry S.A."/>
            <person name="Pawlowska T.E."/>
        </authorList>
    </citation>
    <scope>NUCLEOTIDE SEQUENCE [LARGE SCALE GENOMIC DNA]</scope>
    <source>
        <strain evidence="20 21">ATCC 11559</strain>
    </source>
</reference>
<keyword evidence="12" id="KW-0333">Golgi apparatus</keyword>
<dbReference type="EMBL" id="KV921326">
    <property type="protein sequence ID" value="ORE18637.1"/>
    <property type="molecule type" value="Genomic_DNA"/>
</dbReference>
<dbReference type="GO" id="GO:0000139">
    <property type="term" value="C:Golgi membrane"/>
    <property type="evidence" value="ECO:0007669"/>
    <property type="project" value="UniProtKB-SubCell"/>
</dbReference>
<evidence type="ECO:0000256" key="16">
    <source>
        <dbReference type="ARBA" id="ARBA00023329"/>
    </source>
</evidence>
<keyword evidence="14 18" id="KW-0472">Membrane</keyword>
<evidence type="ECO:0000256" key="9">
    <source>
        <dbReference type="ARBA" id="ARBA00022729"/>
    </source>
</evidence>
<keyword evidence="13" id="KW-0496">Mitochondrion</keyword>
<comment type="subcellular location">
    <subcellularLocation>
        <location evidence="3">Cytoplasmic vesicle membrane</location>
        <topology evidence="3">Single-pass type I membrane protein</topology>
    </subcellularLocation>
    <subcellularLocation>
        <location evidence="4">Golgi apparatus membrane</location>
        <topology evidence="4">Single-pass type I membrane protein</topology>
    </subcellularLocation>
    <subcellularLocation>
        <location evidence="1">Membrane</location>
        <topology evidence="1">Multi-pass membrane protein</topology>
    </subcellularLocation>
    <subcellularLocation>
        <location evidence="2">Mitochondrion membrane</location>
        <topology evidence="2">Single-pass membrane protein</topology>
    </subcellularLocation>
</comment>
<dbReference type="InterPro" id="IPR044865">
    <property type="entry name" value="MRH_dom"/>
</dbReference>
<evidence type="ECO:0000256" key="17">
    <source>
        <dbReference type="SAM" id="MobiDB-lite"/>
    </source>
</evidence>
<evidence type="ECO:0000256" key="5">
    <source>
        <dbReference type="ARBA" id="ARBA00005363"/>
    </source>
</evidence>
<sequence length="428" mass="48044">MKGPVYMYYRLTNFYQNHRQYIKNFDSSQLLGDVVPSTTLHTDCDPLAYSNGKVIYPCGLIANSMFNDTVSNFTSIDHPSLTYSFSSNNIAWPSDKKKYGPTKYPLSDIVPPPNWANRYPNGQYTTEYPPPNLSQDEHFMVWMHVAALPDFRKIWGRNDSSDLPAGRWRVTIDMNFDTLQYSGTKWLVLSTTTPLGGRNPYLGIAYMAIGAICILLGIVFSLRHLIKPRKLGDESYLSWNQPGGLLFYSSAFALQNYCNSGYKPIGDKSLVLDLSKLNQEFTLYQNTSTPPSTRSVITQINICDALSISEESQFQCKKGTYICQKVVYNQDNKDFVAEVHTIAGDFEKSKLDAEFKPVKSEADSTKNGYQYSLVLSGGDNGQSALITLECDTSQSQPQEKKPDDGGHQGGNEEPKKEGMSGIRIFFTM</sequence>
<evidence type="ECO:0000256" key="18">
    <source>
        <dbReference type="SAM" id="Phobius"/>
    </source>
</evidence>
<feature type="region of interest" description="Disordered" evidence="17">
    <location>
        <begin position="389"/>
        <end position="422"/>
    </location>
</feature>
<dbReference type="Pfam" id="PF09451">
    <property type="entry name" value="ATG27"/>
    <property type="match status" value="1"/>
</dbReference>
<evidence type="ECO:0000256" key="6">
    <source>
        <dbReference type="ARBA" id="ARBA00009457"/>
    </source>
</evidence>
<dbReference type="GO" id="GO:0006914">
    <property type="term" value="P:autophagy"/>
    <property type="evidence" value="ECO:0007669"/>
    <property type="project" value="UniProtKB-KW"/>
</dbReference>
<dbReference type="PROSITE" id="PS51914">
    <property type="entry name" value="MRH"/>
    <property type="match status" value="1"/>
</dbReference>
<evidence type="ECO:0000256" key="14">
    <source>
        <dbReference type="ARBA" id="ARBA00023136"/>
    </source>
</evidence>
<dbReference type="PANTHER" id="PTHR10926:SF0">
    <property type="entry name" value="CDC50, ISOFORM A"/>
    <property type="match status" value="1"/>
</dbReference>
<proteinExistence type="inferred from homology"/>
<evidence type="ECO:0000256" key="13">
    <source>
        <dbReference type="ARBA" id="ARBA00023128"/>
    </source>
</evidence>
<dbReference type="PANTHER" id="PTHR10926">
    <property type="entry name" value="CELL CYCLE CONTROL PROTEIN 50"/>
    <property type="match status" value="1"/>
</dbReference>
<dbReference type="Gene3D" id="2.70.130.10">
    <property type="entry name" value="Mannose-6-phosphate receptor binding domain"/>
    <property type="match status" value="1"/>
</dbReference>
<evidence type="ECO:0000256" key="3">
    <source>
        <dbReference type="ARBA" id="ARBA00004358"/>
    </source>
</evidence>
<name>A0A1X0S2Y2_RHIZD</name>
<evidence type="ECO:0000313" key="21">
    <source>
        <dbReference type="Proteomes" id="UP000242381"/>
    </source>
</evidence>
<dbReference type="Pfam" id="PF03381">
    <property type="entry name" value="CDC50"/>
    <property type="match status" value="1"/>
</dbReference>
<feature type="domain" description="MRH" evidence="19">
    <location>
        <begin position="256"/>
        <end position="428"/>
    </location>
</feature>
<dbReference type="GO" id="GO:0030659">
    <property type="term" value="C:cytoplasmic vesicle membrane"/>
    <property type="evidence" value="ECO:0007669"/>
    <property type="project" value="UniProtKB-SubCell"/>
</dbReference>
<evidence type="ECO:0000256" key="15">
    <source>
        <dbReference type="ARBA" id="ARBA00023157"/>
    </source>
</evidence>
<comment type="similarity">
    <text evidence="5">Belongs to the ATG27 family.</text>
</comment>
<dbReference type="GO" id="GO:0005783">
    <property type="term" value="C:endoplasmic reticulum"/>
    <property type="evidence" value="ECO:0007669"/>
    <property type="project" value="TreeGrafter"/>
</dbReference>
<evidence type="ECO:0000256" key="12">
    <source>
        <dbReference type="ARBA" id="ARBA00023034"/>
    </source>
</evidence>
<evidence type="ECO:0000256" key="2">
    <source>
        <dbReference type="ARBA" id="ARBA00004304"/>
    </source>
</evidence>
<keyword evidence="15" id="KW-1015">Disulfide bond</keyword>
<evidence type="ECO:0000256" key="10">
    <source>
        <dbReference type="ARBA" id="ARBA00022989"/>
    </source>
</evidence>
<dbReference type="InterPro" id="IPR009011">
    <property type="entry name" value="Man6P_isomerase_rcpt-bd_dom_sf"/>
</dbReference>
<evidence type="ECO:0000313" key="20">
    <source>
        <dbReference type="EMBL" id="ORE18637.1"/>
    </source>
</evidence>
<dbReference type="GO" id="GO:0005886">
    <property type="term" value="C:plasma membrane"/>
    <property type="evidence" value="ECO:0007669"/>
    <property type="project" value="TreeGrafter"/>
</dbReference>
<evidence type="ECO:0000256" key="1">
    <source>
        <dbReference type="ARBA" id="ARBA00004141"/>
    </source>
</evidence>
<dbReference type="VEuPathDB" id="FungiDB:BCV72DRAFT_114730"/>
<evidence type="ECO:0000256" key="11">
    <source>
        <dbReference type="ARBA" id="ARBA00023006"/>
    </source>
</evidence>
<dbReference type="OMA" id="GQYTTEY"/>
<protein>
    <recommendedName>
        <fullName evidence="7">Autophagy-related protein 27</fullName>
    </recommendedName>
</protein>
<accession>A0A1X0S2Y2</accession>
<keyword evidence="8 18" id="KW-0812">Transmembrane</keyword>
<evidence type="ECO:0000256" key="4">
    <source>
        <dbReference type="ARBA" id="ARBA00004614"/>
    </source>
</evidence>
<dbReference type="AlphaFoldDB" id="A0A1X0S2Y2"/>
<evidence type="ECO:0000256" key="8">
    <source>
        <dbReference type="ARBA" id="ARBA00022692"/>
    </source>
</evidence>
<dbReference type="InterPro" id="IPR005045">
    <property type="entry name" value="CDC50/LEM3_fam"/>
</dbReference>
<dbReference type="VEuPathDB" id="FungiDB:BCV72DRAFT_301087"/>
<evidence type="ECO:0000259" key="19">
    <source>
        <dbReference type="PROSITE" id="PS51914"/>
    </source>
</evidence>